<dbReference type="Gene3D" id="1.20.5.4130">
    <property type="match status" value="1"/>
</dbReference>
<evidence type="ECO:0000313" key="7">
    <source>
        <dbReference type="Proteomes" id="UP001187192"/>
    </source>
</evidence>
<dbReference type="InterPro" id="IPR032675">
    <property type="entry name" value="LRR_dom_sf"/>
</dbReference>
<evidence type="ECO:0000259" key="4">
    <source>
        <dbReference type="Pfam" id="PF18052"/>
    </source>
</evidence>
<comment type="caution">
    <text evidence="6">The sequence shown here is derived from an EMBL/GenBank/DDBJ whole genome shotgun (WGS) entry which is preliminary data.</text>
</comment>
<dbReference type="Pfam" id="PF18052">
    <property type="entry name" value="Rx_N"/>
    <property type="match status" value="1"/>
</dbReference>
<feature type="domain" description="Disease resistance N-terminal" evidence="4">
    <location>
        <begin position="26"/>
        <end position="107"/>
    </location>
</feature>
<dbReference type="Gene3D" id="3.80.10.10">
    <property type="entry name" value="Ribonuclease Inhibitor"/>
    <property type="match status" value="3"/>
</dbReference>
<dbReference type="EMBL" id="BTGU01000104">
    <property type="protein sequence ID" value="GMN60976.1"/>
    <property type="molecule type" value="Genomic_DNA"/>
</dbReference>
<keyword evidence="1" id="KW-0677">Repeat</keyword>
<keyword evidence="3" id="KW-0611">Plant defense</keyword>
<name>A0AA88DTI3_FICCA</name>
<dbReference type="InterPro" id="IPR041118">
    <property type="entry name" value="Rx_N"/>
</dbReference>
<dbReference type="Proteomes" id="UP001187192">
    <property type="component" value="Unassembled WGS sequence"/>
</dbReference>
<dbReference type="GO" id="GO:0000166">
    <property type="term" value="F:nucleotide binding"/>
    <property type="evidence" value="ECO:0007669"/>
    <property type="project" value="UniProtKB-KW"/>
</dbReference>
<dbReference type="PANTHER" id="PTHR47186">
    <property type="entry name" value="LEUCINE-RICH REPEAT-CONTAINING PROTEIN 57"/>
    <property type="match status" value="1"/>
</dbReference>
<evidence type="ECO:0000256" key="1">
    <source>
        <dbReference type="ARBA" id="ARBA00022737"/>
    </source>
</evidence>
<evidence type="ECO:0008006" key="8">
    <source>
        <dbReference type="Google" id="ProtNLM"/>
    </source>
</evidence>
<feature type="domain" description="R13L1/DRL21-like LRR repeat region" evidence="5">
    <location>
        <begin position="376"/>
        <end position="501"/>
    </location>
</feature>
<keyword evidence="7" id="KW-1185">Reference proteome</keyword>
<evidence type="ECO:0000259" key="5">
    <source>
        <dbReference type="Pfam" id="PF25019"/>
    </source>
</evidence>
<reference evidence="6" key="1">
    <citation type="submission" date="2023-07" db="EMBL/GenBank/DDBJ databases">
        <title>draft genome sequence of fig (Ficus carica).</title>
        <authorList>
            <person name="Takahashi T."/>
            <person name="Nishimura K."/>
        </authorList>
    </citation>
    <scope>NUCLEOTIDE SEQUENCE</scope>
</reference>
<gene>
    <name evidence="6" type="ORF">TIFTF001_030059</name>
</gene>
<evidence type="ECO:0000313" key="6">
    <source>
        <dbReference type="EMBL" id="GMN60976.1"/>
    </source>
</evidence>
<dbReference type="PANTHER" id="PTHR47186:SF18">
    <property type="entry name" value="RX N-TERMINAL DOMAIN-CONTAINING PROTEIN"/>
    <property type="match status" value="1"/>
</dbReference>
<accession>A0AA88DTI3</accession>
<keyword evidence="2" id="KW-0547">Nucleotide-binding</keyword>
<proteinExistence type="predicted"/>
<dbReference type="GO" id="GO:0006952">
    <property type="term" value="P:defense response"/>
    <property type="evidence" value="ECO:0007669"/>
    <property type="project" value="UniProtKB-KW"/>
</dbReference>
<protein>
    <recommendedName>
        <fullName evidence="8">Rx N-terminal domain-containing protein</fullName>
    </recommendedName>
</protein>
<evidence type="ECO:0000256" key="3">
    <source>
        <dbReference type="ARBA" id="ARBA00022821"/>
    </source>
</evidence>
<dbReference type="AlphaFoldDB" id="A0AA88DTI3"/>
<organism evidence="6 7">
    <name type="scientific">Ficus carica</name>
    <name type="common">Common fig</name>
    <dbReference type="NCBI Taxonomy" id="3494"/>
    <lineage>
        <taxon>Eukaryota</taxon>
        <taxon>Viridiplantae</taxon>
        <taxon>Streptophyta</taxon>
        <taxon>Embryophyta</taxon>
        <taxon>Tracheophyta</taxon>
        <taxon>Spermatophyta</taxon>
        <taxon>Magnoliopsida</taxon>
        <taxon>eudicotyledons</taxon>
        <taxon>Gunneridae</taxon>
        <taxon>Pentapetalae</taxon>
        <taxon>rosids</taxon>
        <taxon>fabids</taxon>
        <taxon>Rosales</taxon>
        <taxon>Moraceae</taxon>
        <taxon>Ficeae</taxon>
        <taxon>Ficus</taxon>
    </lineage>
</organism>
<sequence>MAAELVGGALLSASLQFLFERIGSGEVFDYLTGKSKRGDFEELLGKLKIVLNSVSAVLDVAEQKQIKSRRVETWLDELQEAVFDAEDLLDRIESHAFQLKLGSKSSTATSKVRKSKKEKIQNLFSMSRNSNSDRNMERKMKRILERLEDIAKQMDFLGLKEGIGVRPSHRLPSTSLVEQSGVYAKFVAREYFVELKDGSRGEINVSKVRHLAYVMETNDPYRRFNHVLEATHLRTFLPVRLDGFEGNKNISAKIVDDLLMKLRCLRVLSFSGYLNVQQLPDSIGELTHLHYLDLSYTSISLLPESTSMLFNLQTLKLNYCQRLKKLPRDLHNLVNLRYLDVRSCINLAEMPPQLGELKSLQMLSTFIVGKDSGTKLGELREFSDLRGELHISKLENVADANDALDQANLMDKKHLEKLTLGWSYHSKDDSANTMDVLEMLLPNSTLKKLEIYEYPGTGFPKWLGSDSVSNIVFLRLSQCRNCSSLPPLGQLPSLKTLDISGLDAIVTVGPEFCGNGSVPTPFPSLEILNFNSMSSWEQWISVQAGNSGTFAKLRELYISDCDKLTGDLPCTLPSLTKLRINCKQFASPIPKIPSVRVLEFGGCENQLQCKKLDFPFFQPHKSLEVLNLHGSFDSLKSFPLDSFPKLKELYIHNSESLESFSVSDGQQQDLTALSTLIMSNCPSFAFFPDGGLPAPNLTFLSVGNCKKLKSLPKKMQGLLPSLEFLAIRYCPKIESFPEAGLPLNLRNLGIEGCDKLIASRLSWDLQRLPNLTSFTIHGTSRYEGAESVRTMRRRIRSYEGVESFPEEGLLPTTITSLSIGGFPNLKVLDRNGLQKLTSLRELRVSVCIELQITPERLPTFLKYFSISECPLLKKRCCKKNKEYWSEIDRIFCVKIGDEIVS</sequence>
<dbReference type="Pfam" id="PF25019">
    <property type="entry name" value="LRR_R13L1-DRL21"/>
    <property type="match status" value="1"/>
</dbReference>
<evidence type="ECO:0000256" key="2">
    <source>
        <dbReference type="ARBA" id="ARBA00022741"/>
    </source>
</evidence>
<dbReference type="InterPro" id="IPR056789">
    <property type="entry name" value="LRR_R13L1-DRL21"/>
</dbReference>
<dbReference type="SUPFAM" id="SSF52058">
    <property type="entry name" value="L domain-like"/>
    <property type="match status" value="2"/>
</dbReference>